<keyword evidence="1" id="KW-0812">Transmembrane</keyword>
<gene>
    <name evidence="2" type="ORF">BJ875DRAFT_114149</name>
</gene>
<feature type="transmembrane region" description="Helical" evidence="1">
    <location>
        <begin position="14"/>
        <end position="35"/>
    </location>
</feature>
<protein>
    <submittedName>
        <fullName evidence="2">Uncharacterized protein</fullName>
    </submittedName>
</protein>
<evidence type="ECO:0000256" key="1">
    <source>
        <dbReference type="SAM" id="Phobius"/>
    </source>
</evidence>
<dbReference type="EMBL" id="MU251379">
    <property type="protein sequence ID" value="KAG9237856.1"/>
    <property type="molecule type" value="Genomic_DNA"/>
</dbReference>
<keyword evidence="1" id="KW-0472">Membrane</keyword>
<evidence type="ECO:0000313" key="3">
    <source>
        <dbReference type="Proteomes" id="UP000824998"/>
    </source>
</evidence>
<dbReference type="Proteomes" id="UP000824998">
    <property type="component" value="Unassembled WGS sequence"/>
</dbReference>
<evidence type="ECO:0000313" key="2">
    <source>
        <dbReference type="EMBL" id="KAG9237856.1"/>
    </source>
</evidence>
<name>A0A9P8CA74_9HELO</name>
<comment type="caution">
    <text evidence="2">The sequence shown here is derived from an EMBL/GenBank/DDBJ whole genome shotgun (WGS) entry which is preliminary data.</text>
</comment>
<reference evidence="2" key="1">
    <citation type="journal article" date="2021" name="IMA Fungus">
        <title>Genomic characterization of three marine fungi, including Emericellopsis atlantica sp. nov. with signatures of a generalist lifestyle and marine biomass degradation.</title>
        <authorList>
            <person name="Hagestad O.C."/>
            <person name="Hou L."/>
            <person name="Andersen J.H."/>
            <person name="Hansen E.H."/>
            <person name="Altermark B."/>
            <person name="Li C."/>
            <person name="Kuhnert E."/>
            <person name="Cox R.J."/>
            <person name="Crous P.W."/>
            <person name="Spatafora J.W."/>
            <person name="Lail K."/>
            <person name="Amirebrahimi M."/>
            <person name="Lipzen A."/>
            <person name="Pangilinan J."/>
            <person name="Andreopoulos W."/>
            <person name="Hayes R.D."/>
            <person name="Ng V."/>
            <person name="Grigoriev I.V."/>
            <person name="Jackson S.A."/>
            <person name="Sutton T.D.S."/>
            <person name="Dobson A.D.W."/>
            <person name="Rama T."/>
        </authorList>
    </citation>
    <scope>NUCLEOTIDE SEQUENCE</scope>
    <source>
        <strain evidence="2">TRa018bII</strain>
    </source>
</reference>
<proteinExistence type="predicted"/>
<keyword evidence="3" id="KW-1185">Reference proteome</keyword>
<sequence>MRGDVNDCGLLVRYVGRGCFFLTASMAFASSWRWLLLFGMMEKTSSLVRVVLAPFFFFLLQANATVDVSFSGCW</sequence>
<keyword evidence="1" id="KW-1133">Transmembrane helix</keyword>
<dbReference type="AlphaFoldDB" id="A0A9P8CA74"/>
<accession>A0A9P8CA74</accession>
<organism evidence="2 3">
    <name type="scientific">Amylocarpus encephaloides</name>
    <dbReference type="NCBI Taxonomy" id="45428"/>
    <lineage>
        <taxon>Eukaryota</taxon>
        <taxon>Fungi</taxon>
        <taxon>Dikarya</taxon>
        <taxon>Ascomycota</taxon>
        <taxon>Pezizomycotina</taxon>
        <taxon>Leotiomycetes</taxon>
        <taxon>Helotiales</taxon>
        <taxon>Helotiales incertae sedis</taxon>
        <taxon>Amylocarpus</taxon>
    </lineage>
</organism>
<feature type="transmembrane region" description="Helical" evidence="1">
    <location>
        <begin position="47"/>
        <end position="66"/>
    </location>
</feature>